<organism evidence="2 3">
    <name type="scientific">Phaseolus coccineus</name>
    <name type="common">Scarlet runner bean</name>
    <name type="synonym">Phaseolus multiflorus</name>
    <dbReference type="NCBI Taxonomy" id="3886"/>
    <lineage>
        <taxon>Eukaryota</taxon>
        <taxon>Viridiplantae</taxon>
        <taxon>Streptophyta</taxon>
        <taxon>Embryophyta</taxon>
        <taxon>Tracheophyta</taxon>
        <taxon>Spermatophyta</taxon>
        <taxon>Magnoliopsida</taxon>
        <taxon>eudicotyledons</taxon>
        <taxon>Gunneridae</taxon>
        <taxon>Pentapetalae</taxon>
        <taxon>rosids</taxon>
        <taxon>fabids</taxon>
        <taxon>Fabales</taxon>
        <taxon>Fabaceae</taxon>
        <taxon>Papilionoideae</taxon>
        <taxon>50 kb inversion clade</taxon>
        <taxon>NPAAA clade</taxon>
        <taxon>indigoferoid/millettioid clade</taxon>
        <taxon>Phaseoleae</taxon>
        <taxon>Phaseolus</taxon>
    </lineage>
</organism>
<proteinExistence type="predicted"/>
<dbReference type="EMBL" id="JAYMYR010000009">
    <property type="protein sequence ID" value="KAK7342366.1"/>
    <property type="molecule type" value="Genomic_DNA"/>
</dbReference>
<dbReference type="AlphaFoldDB" id="A0AAN9QQ10"/>
<accession>A0AAN9QQ10</accession>
<comment type="caution">
    <text evidence="2">The sequence shown here is derived from an EMBL/GenBank/DDBJ whole genome shotgun (WGS) entry which is preliminary data.</text>
</comment>
<evidence type="ECO:0000313" key="3">
    <source>
        <dbReference type="Proteomes" id="UP001374584"/>
    </source>
</evidence>
<evidence type="ECO:0000256" key="1">
    <source>
        <dbReference type="SAM" id="MobiDB-lite"/>
    </source>
</evidence>
<reference evidence="2 3" key="1">
    <citation type="submission" date="2024-01" db="EMBL/GenBank/DDBJ databases">
        <title>The genomes of 5 underutilized Papilionoideae crops provide insights into root nodulation and disease resistanc.</title>
        <authorList>
            <person name="Jiang F."/>
        </authorList>
    </citation>
    <scope>NUCLEOTIDE SEQUENCE [LARGE SCALE GENOMIC DNA]</scope>
    <source>
        <strain evidence="2">JINMINGXINNONG_FW02</strain>
        <tissue evidence="2">Leaves</tissue>
    </source>
</reference>
<keyword evidence="3" id="KW-1185">Reference proteome</keyword>
<gene>
    <name evidence="2" type="ORF">VNO80_25315</name>
</gene>
<dbReference type="Proteomes" id="UP001374584">
    <property type="component" value="Unassembled WGS sequence"/>
</dbReference>
<evidence type="ECO:0000313" key="2">
    <source>
        <dbReference type="EMBL" id="KAK7342366.1"/>
    </source>
</evidence>
<feature type="compositionally biased region" description="Basic and acidic residues" evidence="1">
    <location>
        <begin position="21"/>
        <end position="33"/>
    </location>
</feature>
<name>A0AAN9QQ10_PHACN</name>
<sequence>MSMAENPARPPASSPALQGRGIDKKMARSKNVKSDEMEVDYIVAGSYFDDYNNDLDIQSNEETSANEDAQEVDDTESVVCIDLDWGFNKEDVR</sequence>
<feature type="region of interest" description="Disordered" evidence="1">
    <location>
        <begin position="1"/>
        <end position="33"/>
    </location>
</feature>
<protein>
    <submittedName>
        <fullName evidence="2">Uncharacterized protein</fullName>
    </submittedName>
</protein>